<keyword evidence="4" id="KW-1185">Reference proteome</keyword>
<proteinExistence type="predicted"/>
<dbReference type="Pfam" id="PF00808">
    <property type="entry name" value="CBFD_NFYB_HMF"/>
    <property type="match status" value="1"/>
</dbReference>
<feature type="region of interest" description="Disordered" evidence="1">
    <location>
        <begin position="85"/>
        <end position="213"/>
    </location>
</feature>
<feature type="region of interest" description="Disordered" evidence="1">
    <location>
        <begin position="227"/>
        <end position="250"/>
    </location>
</feature>
<feature type="domain" description="Transcription factor CBF/NF-Y/archaeal histone" evidence="2">
    <location>
        <begin position="14"/>
        <end position="77"/>
    </location>
</feature>
<feature type="compositionally biased region" description="Basic and acidic residues" evidence="1">
    <location>
        <begin position="227"/>
        <end position="236"/>
    </location>
</feature>
<feature type="compositionally biased region" description="Basic and acidic residues" evidence="1">
    <location>
        <begin position="155"/>
        <end position="178"/>
    </location>
</feature>
<dbReference type="InterPro" id="IPR003958">
    <property type="entry name" value="CBFA_NFYB_domain"/>
</dbReference>
<evidence type="ECO:0000259" key="2">
    <source>
        <dbReference type="Pfam" id="PF00808"/>
    </source>
</evidence>
<accession>A0A4D9CY80</accession>
<protein>
    <recommendedName>
        <fullName evidence="2">Transcription factor CBF/NF-Y/archaeal histone domain-containing protein</fullName>
    </recommendedName>
</protein>
<dbReference type="EMBL" id="SDOX01000098">
    <property type="protein sequence ID" value="TFJ82543.1"/>
    <property type="molecule type" value="Genomic_DNA"/>
</dbReference>
<dbReference type="SUPFAM" id="SSF47113">
    <property type="entry name" value="Histone-fold"/>
    <property type="match status" value="1"/>
</dbReference>
<dbReference type="GO" id="GO:0046982">
    <property type="term" value="F:protein heterodimerization activity"/>
    <property type="evidence" value="ECO:0007669"/>
    <property type="project" value="InterPro"/>
</dbReference>
<gene>
    <name evidence="3" type="ORF">NSK_006145</name>
</gene>
<dbReference type="Proteomes" id="UP000355283">
    <property type="component" value="Unassembled WGS sequence"/>
</dbReference>
<comment type="caution">
    <text evidence="3">The sequence shown here is derived from an EMBL/GenBank/DDBJ whole genome shotgun (WGS) entry which is preliminary data.</text>
</comment>
<feature type="compositionally biased region" description="Basic and acidic residues" evidence="1">
    <location>
        <begin position="101"/>
        <end position="144"/>
    </location>
</feature>
<organism evidence="3 4">
    <name type="scientific">Nannochloropsis salina CCMP1776</name>
    <dbReference type="NCBI Taxonomy" id="1027361"/>
    <lineage>
        <taxon>Eukaryota</taxon>
        <taxon>Sar</taxon>
        <taxon>Stramenopiles</taxon>
        <taxon>Ochrophyta</taxon>
        <taxon>Eustigmatophyceae</taxon>
        <taxon>Eustigmatales</taxon>
        <taxon>Monodopsidaceae</taxon>
        <taxon>Microchloropsis</taxon>
        <taxon>Microchloropsis salina</taxon>
    </lineage>
</organism>
<evidence type="ECO:0000313" key="3">
    <source>
        <dbReference type="EMBL" id="TFJ82543.1"/>
    </source>
</evidence>
<dbReference type="Gene3D" id="1.10.20.10">
    <property type="entry name" value="Histone, subunit A"/>
    <property type="match status" value="1"/>
</dbReference>
<dbReference type="AlphaFoldDB" id="A0A4D9CY80"/>
<reference evidence="3 4" key="1">
    <citation type="submission" date="2019-01" db="EMBL/GenBank/DDBJ databases">
        <title>Nuclear Genome Assembly of the Microalgal Biofuel strain Nannochloropsis salina CCMP1776.</title>
        <authorList>
            <person name="Hovde B."/>
        </authorList>
    </citation>
    <scope>NUCLEOTIDE SEQUENCE [LARGE SCALE GENOMIC DNA]</scope>
    <source>
        <strain evidence="3 4">CCMP1776</strain>
    </source>
</reference>
<evidence type="ECO:0000256" key="1">
    <source>
        <dbReference type="SAM" id="MobiDB-lite"/>
    </source>
</evidence>
<dbReference type="OrthoDB" id="10414282at2759"/>
<sequence length="250" mass="27457">MCDSTTAPLRDEIGLPFAPVERAIEAVAAQHNFRVTKPAGDLINALLSEFILQLCHQGSVSASKKRVVNEVHVRTALETLYAGAAHAQKEERRGGRRHVRGTRERDEGRERAPRTRGGGREEGEGRGRNGRGEREGSKVLEGRSPKNAPRKRKRVHEEERQEARGRGRVEEGSKRGREGNWPGRGGVGGKGRKGGKVEKGVRSGKKLSAAEEMRLGEEQEALFAKIRERREREAKGEGGGGGRGSREAPR</sequence>
<name>A0A4D9CY80_9STRA</name>
<dbReference type="InterPro" id="IPR009072">
    <property type="entry name" value="Histone-fold"/>
</dbReference>
<evidence type="ECO:0000313" key="4">
    <source>
        <dbReference type="Proteomes" id="UP000355283"/>
    </source>
</evidence>